<dbReference type="CDD" id="cd07302">
    <property type="entry name" value="CHD"/>
    <property type="match status" value="1"/>
</dbReference>
<evidence type="ECO:0000256" key="1">
    <source>
        <dbReference type="SAM" id="Phobius"/>
    </source>
</evidence>
<dbReference type="PANTHER" id="PTHR43081:SF1">
    <property type="entry name" value="ADENYLATE CYCLASE, TERMINAL-DIFFERENTIATION SPECIFIC"/>
    <property type="match status" value="1"/>
</dbReference>
<evidence type="ECO:0000313" key="4">
    <source>
        <dbReference type="EMBL" id="MEX0406577.1"/>
    </source>
</evidence>
<dbReference type="SUPFAM" id="SSF158472">
    <property type="entry name" value="HAMP domain-like"/>
    <property type="match status" value="1"/>
</dbReference>
<dbReference type="Pfam" id="PF00672">
    <property type="entry name" value="HAMP"/>
    <property type="match status" value="1"/>
</dbReference>
<comment type="caution">
    <text evidence="4">The sequence shown here is derived from an EMBL/GenBank/DDBJ whole genome shotgun (WGS) entry which is preliminary data.</text>
</comment>
<dbReference type="Pfam" id="PF00211">
    <property type="entry name" value="Guanylate_cyc"/>
    <property type="match status" value="1"/>
</dbReference>
<dbReference type="InterPro" id="IPR029787">
    <property type="entry name" value="Nucleotide_cyclase"/>
</dbReference>
<dbReference type="InterPro" id="IPR050697">
    <property type="entry name" value="Adenylyl/Guanylyl_Cyclase_3/4"/>
</dbReference>
<dbReference type="CDD" id="cd06225">
    <property type="entry name" value="HAMP"/>
    <property type="match status" value="1"/>
</dbReference>
<feature type="domain" description="Guanylate cyclase" evidence="2">
    <location>
        <begin position="394"/>
        <end position="518"/>
    </location>
</feature>
<dbReference type="PROSITE" id="PS50125">
    <property type="entry name" value="GUANYLATE_CYCLASE_2"/>
    <property type="match status" value="1"/>
</dbReference>
<gene>
    <name evidence="4" type="ORF">ABGN05_12945</name>
</gene>
<evidence type="ECO:0000259" key="2">
    <source>
        <dbReference type="PROSITE" id="PS50125"/>
    </source>
</evidence>
<dbReference type="SUPFAM" id="SSF55073">
    <property type="entry name" value="Nucleotide cyclase"/>
    <property type="match status" value="1"/>
</dbReference>
<evidence type="ECO:0000313" key="5">
    <source>
        <dbReference type="Proteomes" id="UP001556692"/>
    </source>
</evidence>
<name>A0ABV3SII6_9HYPH</name>
<dbReference type="Gene3D" id="3.30.70.1230">
    <property type="entry name" value="Nucleotide cyclase"/>
    <property type="match status" value="1"/>
</dbReference>
<dbReference type="RefSeq" id="WP_367954472.1">
    <property type="nucleotide sequence ID" value="NZ_JBDPGJ010000003.1"/>
</dbReference>
<feature type="transmembrane region" description="Helical" evidence="1">
    <location>
        <begin position="290"/>
        <end position="310"/>
    </location>
</feature>
<dbReference type="SMART" id="SM00044">
    <property type="entry name" value="CYCc"/>
    <property type="match status" value="1"/>
</dbReference>
<evidence type="ECO:0000259" key="3">
    <source>
        <dbReference type="PROSITE" id="PS50885"/>
    </source>
</evidence>
<keyword evidence="1" id="KW-1133">Transmembrane helix</keyword>
<dbReference type="PANTHER" id="PTHR43081">
    <property type="entry name" value="ADENYLATE CYCLASE, TERMINAL-DIFFERENTIATION SPECIFIC-RELATED"/>
    <property type="match status" value="1"/>
</dbReference>
<feature type="domain" description="HAMP" evidence="3">
    <location>
        <begin position="310"/>
        <end position="363"/>
    </location>
</feature>
<proteinExistence type="predicted"/>
<dbReference type="EMBL" id="JBDPGJ010000003">
    <property type="protein sequence ID" value="MEX0406577.1"/>
    <property type="molecule type" value="Genomic_DNA"/>
</dbReference>
<dbReference type="Proteomes" id="UP001556692">
    <property type="component" value="Unassembled WGS sequence"/>
</dbReference>
<dbReference type="SMART" id="SM00304">
    <property type="entry name" value="HAMP"/>
    <property type="match status" value="1"/>
</dbReference>
<protein>
    <submittedName>
        <fullName evidence="4">Adenylate/guanylate cyclase domain-containing protein</fullName>
    </submittedName>
</protein>
<sequence length="572" mass="61939">MRLNLRTKMLIFTAVIAALPLIVAGQSVIRVARDELKSAANEQLAVTVNKVTDEFNDFLEFTLFTPLDLIRNALSGDKLGFDEKIVVLKQGIADLPDVVSLQVNVEGLPRPIVVVQESFFKKLQQHFSSPLDVLRVDADTLPEETASRAATQVAYLAETGDWLATLALPIPDGIQNRAATLYARIDLARLKNVVINDPFAKTGSIRVVDREGRIVFASTQGDYDHATVLAKAQDMLSVKNATIAVEPFELDDGTISLGAIAVARAFPWAIMAEKAEADAYRPVTDMIRSLAQWLAIGLAAALAGATLFALGISRPILRIGEAASEIAKGNLDIRVRNVRSHDEIGDLANRFNDMIVQLNERFELQKFVSLGTMKAIQGSDERTVSLGGERRTVAILFADIRGYTAFSENREPEEVVTVLNQYFQRLSDIVTAHGGDIDKFVGDQIMAVFAGAKMSKHAVECAIDMMKAMDAMADDTAADLKIGIGINSGEVVVGAMGSSHRKDFTVLGDHVNLAARLCSAADPAQTLVSRNVQDALPDKLKKAARVLPPISVKGKKAPIEIFAFSAPVLQPV</sequence>
<dbReference type="InterPro" id="IPR003660">
    <property type="entry name" value="HAMP_dom"/>
</dbReference>
<dbReference type="InterPro" id="IPR001054">
    <property type="entry name" value="A/G_cyclase"/>
</dbReference>
<reference evidence="4 5" key="1">
    <citation type="submission" date="2024-05" db="EMBL/GenBank/DDBJ databases">
        <authorList>
            <person name="Jiang F."/>
        </authorList>
    </citation>
    <scope>NUCLEOTIDE SEQUENCE [LARGE SCALE GENOMIC DNA]</scope>
    <source>
        <strain evidence="4 5">LZ166</strain>
    </source>
</reference>
<accession>A0ABV3SII6</accession>
<organism evidence="4 5">
    <name type="scientific">Aquibium pacificus</name>
    <dbReference type="NCBI Taxonomy" id="3153579"/>
    <lineage>
        <taxon>Bacteria</taxon>
        <taxon>Pseudomonadati</taxon>
        <taxon>Pseudomonadota</taxon>
        <taxon>Alphaproteobacteria</taxon>
        <taxon>Hyphomicrobiales</taxon>
        <taxon>Phyllobacteriaceae</taxon>
        <taxon>Aquibium</taxon>
    </lineage>
</organism>
<keyword evidence="1" id="KW-0472">Membrane</keyword>
<dbReference type="PROSITE" id="PS50885">
    <property type="entry name" value="HAMP"/>
    <property type="match status" value="1"/>
</dbReference>
<keyword evidence="5" id="KW-1185">Reference proteome</keyword>
<keyword evidence="1" id="KW-0812">Transmembrane</keyword>
<dbReference type="Gene3D" id="6.10.340.10">
    <property type="match status" value="1"/>
</dbReference>